<keyword evidence="2" id="KW-0677">Repeat</keyword>
<evidence type="ECO:0000313" key="5">
    <source>
        <dbReference type="Proteomes" id="UP000827889"/>
    </source>
</evidence>
<dbReference type="Proteomes" id="UP000827889">
    <property type="component" value="Chromosome 3"/>
</dbReference>
<dbReference type="PRINTS" id="PR00364">
    <property type="entry name" value="DISEASERSIST"/>
</dbReference>
<feature type="domain" description="NB-ARC" evidence="3">
    <location>
        <begin position="1"/>
        <end position="145"/>
    </location>
</feature>
<dbReference type="Pfam" id="PF23282">
    <property type="entry name" value="WHD_ROQ1"/>
    <property type="match status" value="1"/>
</dbReference>
<dbReference type="InterPro" id="IPR058192">
    <property type="entry name" value="WHD_ROQ1-like"/>
</dbReference>
<dbReference type="RefSeq" id="XP_048132455.1">
    <property type="nucleotide sequence ID" value="XM_048276498.1"/>
</dbReference>
<evidence type="ECO:0000256" key="2">
    <source>
        <dbReference type="ARBA" id="ARBA00022737"/>
    </source>
</evidence>
<dbReference type="InterPro" id="IPR027417">
    <property type="entry name" value="P-loop_NTPase"/>
</dbReference>
<dbReference type="GeneID" id="125314368"/>
<evidence type="ECO:0000256" key="1">
    <source>
        <dbReference type="ARBA" id="ARBA00022614"/>
    </source>
</evidence>
<dbReference type="SUPFAM" id="SSF46785">
    <property type="entry name" value="Winged helix' DNA-binding domain"/>
    <property type="match status" value="1"/>
</dbReference>
<accession>A0ABM3H777</accession>
<reference evidence="6" key="1">
    <citation type="submission" date="2025-08" db="UniProtKB">
        <authorList>
            <consortium name="RefSeq"/>
        </authorList>
    </citation>
    <scope>IDENTIFICATION</scope>
    <source>
        <tissue evidence="6">Leaf</tissue>
    </source>
</reference>
<gene>
    <name evidence="6" type="primary">LOC125314368</name>
</gene>
<sequence>MGGIGKTTLAKAIYNKLSNQFEHRSFIADIRESWKKGVHQILKRLIGDILQQDIGVRDENEGTNIISSRLKDKKVLVVLDDVDNVDRVKRLIGKHDLFSLRSRIIITTRDEGIFKRIEVDYKYDLKEMDSAQSLILFSKHAFRMDSPPKEFGDLTHKAVSITGGLPLCLEVFGSLFYGKESTEWEDMIKKLEEIPRKEVQERLRISYEALDDGQKQIFLDIACFFIGTDKSIASYMWEACKFFPKVNIEELRFMSLIKIQDDRWLGMHDQLRDLGGTIVRENYERRPWKHSRLWDSDEALKVLKANKGTEEIEAIDPSKGDSHGNIYTGEQFKNLTTLRFLHMEEGAHLSGDFKGSMEGLKWLRWPICPMNFDIEEFSPNRIS</sequence>
<dbReference type="Gene3D" id="1.10.8.430">
    <property type="entry name" value="Helical domain of apoptotic protease-activating factors"/>
    <property type="match status" value="1"/>
</dbReference>
<keyword evidence="5" id="KW-1185">Reference proteome</keyword>
<dbReference type="Gene3D" id="3.40.50.300">
    <property type="entry name" value="P-loop containing nucleotide triphosphate hydrolases"/>
    <property type="match status" value="1"/>
</dbReference>
<feature type="domain" description="Disease resistance protein Roq1-like winged-helix" evidence="4">
    <location>
        <begin position="214"/>
        <end position="281"/>
    </location>
</feature>
<dbReference type="PANTHER" id="PTHR11017">
    <property type="entry name" value="LEUCINE-RICH REPEAT-CONTAINING PROTEIN"/>
    <property type="match status" value="1"/>
</dbReference>
<name>A0ABM3H777_9MYRT</name>
<keyword evidence="1" id="KW-0433">Leucine-rich repeat</keyword>
<dbReference type="InterPro" id="IPR002182">
    <property type="entry name" value="NB-ARC"/>
</dbReference>
<dbReference type="PANTHER" id="PTHR11017:SF570">
    <property type="entry name" value="DISEASE RESISTANCE PROTEIN (TIR-NBS CLASS)-RELATED"/>
    <property type="match status" value="1"/>
</dbReference>
<dbReference type="Pfam" id="PF00931">
    <property type="entry name" value="NB-ARC"/>
    <property type="match status" value="1"/>
</dbReference>
<dbReference type="SUPFAM" id="SSF52540">
    <property type="entry name" value="P-loop containing nucleoside triphosphate hydrolases"/>
    <property type="match status" value="1"/>
</dbReference>
<evidence type="ECO:0000259" key="4">
    <source>
        <dbReference type="Pfam" id="PF23282"/>
    </source>
</evidence>
<evidence type="ECO:0000313" key="6">
    <source>
        <dbReference type="RefSeq" id="XP_048132455.1"/>
    </source>
</evidence>
<organism evidence="5 6">
    <name type="scientific">Rhodamnia argentea</name>
    <dbReference type="NCBI Taxonomy" id="178133"/>
    <lineage>
        <taxon>Eukaryota</taxon>
        <taxon>Viridiplantae</taxon>
        <taxon>Streptophyta</taxon>
        <taxon>Embryophyta</taxon>
        <taxon>Tracheophyta</taxon>
        <taxon>Spermatophyta</taxon>
        <taxon>Magnoliopsida</taxon>
        <taxon>eudicotyledons</taxon>
        <taxon>Gunneridae</taxon>
        <taxon>Pentapetalae</taxon>
        <taxon>rosids</taxon>
        <taxon>malvids</taxon>
        <taxon>Myrtales</taxon>
        <taxon>Myrtaceae</taxon>
        <taxon>Myrtoideae</taxon>
        <taxon>Myrteae</taxon>
        <taxon>Australasian group</taxon>
        <taxon>Rhodamnia</taxon>
    </lineage>
</organism>
<proteinExistence type="predicted"/>
<dbReference type="InterPro" id="IPR044974">
    <property type="entry name" value="Disease_R_plants"/>
</dbReference>
<dbReference type="InterPro" id="IPR036390">
    <property type="entry name" value="WH_DNA-bd_sf"/>
</dbReference>
<evidence type="ECO:0000259" key="3">
    <source>
        <dbReference type="Pfam" id="PF00931"/>
    </source>
</evidence>
<protein>
    <submittedName>
        <fullName evidence="6">Disease resistance protein L6-like</fullName>
    </submittedName>
</protein>
<dbReference type="InterPro" id="IPR042197">
    <property type="entry name" value="Apaf_helical"/>
</dbReference>